<dbReference type="RefSeq" id="WP_125072256.1">
    <property type="nucleotide sequence ID" value="NZ_QWZQ01000020.1"/>
</dbReference>
<name>A0A426D778_9LACO</name>
<keyword evidence="1" id="KW-1133">Transmembrane helix</keyword>
<evidence type="ECO:0000313" key="3">
    <source>
        <dbReference type="Proteomes" id="UP000283633"/>
    </source>
</evidence>
<reference evidence="2 3" key="1">
    <citation type="submission" date="2018-08" db="EMBL/GenBank/DDBJ databases">
        <title>Genome Lactobacillus garii FI11369.</title>
        <authorList>
            <person name="Diaz M."/>
            <person name="Narbad A."/>
        </authorList>
    </citation>
    <scope>NUCLEOTIDE SEQUENCE [LARGE SCALE GENOMIC DNA]</scope>
    <source>
        <strain evidence="2 3">FI11369</strain>
    </source>
</reference>
<dbReference type="Proteomes" id="UP000283633">
    <property type="component" value="Unassembled WGS sequence"/>
</dbReference>
<sequence>MQRQSGPVALGLGGLFLDAFAVIIIDARQRTVRGQSDYDWLAKLFNGYFGIILVTVIIGSLYLMGHH</sequence>
<keyword evidence="1" id="KW-0472">Membrane</keyword>
<keyword evidence="1" id="KW-0812">Transmembrane</keyword>
<keyword evidence="3" id="KW-1185">Reference proteome</keyword>
<organism evidence="2 3">
    <name type="scientific">Lactiplantibacillus garii</name>
    <dbReference type="NCBI Taxonomy" id="2306423"/>
    <lineage>
        <taxon>Bacteria</taxon>
        <taxon>Bacillati</taxon>
        <taxon>Bacillota</taxon>
        <taxon>Bacilli</taxon>
        <taxon>Lactobacillales</taxon>
        <taxon>Lactobacillaceae</taxon>
        <taxon>Lactiplantibacillus</taxon>
    </lineage>
</organism>
<dbReference type="InterPro" id="IPR046008">
    <property type="entry name" value="DUF5964"/>
</dbReference>
<dbReference type="EMBL" id="QWZQ01000020">
    <property type="protein sequence ID" value="RRK10445.1"/>
    <property type="molecule type" value="Genomic_DNA"/>
</dbReference>
<dbReference type="AlphaFoldDB" id="A0A426D778"/>
<gene>
    <name evidence="2" type="ORF">D1831_07205</name>
</gene>
<accession>A0A426D778</accession>
<evidence type="ECO:0000313" key="2">
    <source>
        <dbReference type="EMBL" id="RRK10445.1"/>
    </source>
</evidence>
<protein>
    <submittedName>
        <fullName evidence="2">Uncharacterized protein</fullName>
    </submittedName>
</protein>
<evidence type="ECO:0000256" key="1">
    <source>
        <dbReference type="SAM" id="Phobius"/>
    </source>
</evidence>
<proteinExistence type="predicted"/>
<dbReference type="Pfam" id="PF19389">
    <property type="entry name" value="DUF5964"/>
    <property type="match status" value="1"/>
</dbReference>
<comment type="caution">
    <text evidence="2">The sequence shown here is derived from an EMBL/GenBank/DDBJ whole genome shotgun (WGS) entry which is preliminary data.</text>
</comment>
<feature type="transmembrane region" description="Helical" evidence="1">
    <location>
        <begin position="45"/>
        <end position="64"/>
    </location>
</feature>